<reference evidence="1 2" key="2">
    <citation type="journal article" date="2004" name="Nature">
        <title>DNA sequence and analysis of human chromosome 9.</title>
        <authorList>
            <person name="Humphray S.J."/>
            <person name="Oliver K."/>
            <person name="Hunt A.R."/>
            <person name="Plumb R.W."/>
            <person name="Loveland J.E."/>
            <person name="Howe K.L."/>
            <person name="Andrews T.D."/>
            <person name="Searle S."/>
            <person name="Hunt S.E."/>
            <person name="Scott C.E."/>
            <person name="Jones M.C."/>
            <person name="Ainscough R."/>
            <person name="Almeida J.P."/>
            <person name="Ambrose K.D."/>
            <person name="Ashwell R.I."/>
            <person name="Babbage A.K."/>
            <person name="Babbage S."/>
            <person name="Bagguley C.L."/>
            <person name="Bailey J."/>
            <person name="Banerjee R."/>
            <person name="Barker D.J."/>
            <person name="Barlow K.F."/>
            <person name="Bates K."/>
            <person name="Beasley H."/>
            <person name="Beasley O."/>
            <person name="Bird C.P."/>
            <person name="Bray-Allen S."/>
            <person name="Brown A.J."/>
            <person name="Brown J.Y."/>
            <person name="Burford D."/>
            <person name="Burrill W."/>
            <person name="Burton J."/>
            <person name="Carder C."/>
            <person name="Carter N.P."/>
            <person name="Chapman J.C."/>
            <person name="Chen Y."/>
            <person name="Clarke G."/>
            <person name="Clark S.Y."/>
            <person name="Clee C.M."/>
            <person name="Clegg S."/>
            <person name="Collier R.E."/>
            <person name="Corby N."/>
            <person name="Crosier M."/>
            <person name="Cummings A.T."/>
            <person name="Davies J."/>
            <person name="Dhami P."/>
            <person name="Dunn M."/>
            <person name="Dutta I."/>
            <person name="Dyer L.W."/>
            <person name="Earthrowl M.E."/>
            <person name="Faulkner L."/>
            <person name="Fleming C.J."/>
            <person name="Frankish A."/>
            <person name="Frankland J.A."/>
            <person name="French L."/>
            <person name="Fricker D.G."/>
            <person name="Garner P."/>
            <person name="Garnett J."/>
            <person name="Ghori J."/>
            <person name="Gilbert J.G."/>
            <person name="Glison C."/>
            <person name="Grafham D.V."/>
            <person name="Gribble S."/>
            <person name="Griffiths C."/>
            <person name="Griffiths-Jones S."/>
            <person name="Grocock R."/>
            <person name="Guy J."/>
            <person name="Hall R.E."/>
            <person name="Hammond S."/>
            <person name="Harley J.L."/>
            <person name="Harrison E.S."/>
            <person name="Hart E.A."/>
            <person name="Heath P.D."/>
            <person name="Henderson C.D."/>
            <person name="Hopkins B.L."/>
            <person name="Howard P.J."/>
            <person name="Howden P.J."/>
            <person name="Huckle E."/>
            <person name="Johnson C."/>
            <person name="Johnson D."/>
            <person name="Joy A.A."/>
            <person name="Kay M."/>
            <person name="Keenan S."/>
            <person name="Kershaw J.K."/>
            <person name="Kimberley A.M."/>
            <person name="King A."/>
            <person name="Knights A."/>
            <person name="Laird G.K."/>
            <person name="Langford C."/>
            <person name="Lawlor S."/>
            <person name="Leongamornlert D.A."/>
            <person name="Leversha M."/>
            <person name="Lloyd C."/>
            <person name="Lloyd D.M."/>
            <person name="Lovell J."/>
            <person name="Martin S."/>
            <person name="Mashreghi-Mohammadi M."/>
            <person name="Matthews L."/>
            <person name="McLaren S."/>
            <person name="McLay K.E."/>
            <person name="McMurray A."/>
            <person name="Milne S."/>
            <person name="Nickerson T."/>
            <person name="Nisbett J."/>
            <person name="Nordsiek G."/>
            <person name="Pearce A.V."/>
            <person name="Peck A.I."/>
            <person name="Porter K.M."/>
            <person name="Pandian R."/>
            <person name="Pelan S."/>
            <person name="Phillimore B."/>
            <person name="Povey S."/>
            <person name="Ramsey Y."/>
            <person name="Rand V."/>
            <person name="Scharfe M."/>
            <person name="Sehra H.K."/>
            <person name="Shownkeen R."/>
            <person name="Sims S.K."/>
            <person name="Skuce C.D."/>
            <person name="Smith M."/>
            <person name="Steward C.A."/>
            <person name="Swarbreck D."/>
            <person name="Sycamore N."/>
            <person name="Tester J."/>
            <person name="Thorpe A."/>
            <person name="Tracey A."/>
            <person name="Tromans A."/>
            <person name="Thomas D.W."/>
            <person name="Wall M."/>
            <person name="Wallis J.M."/>
            <person name="West A.P."/>
            <person name="Whitehead S.L."/>
            <person name="Willey D.L."/>
            <person name="Williams S.A."/>
            <person name="Wilming L."/>
            <person name="Wray P.W."/>
            <person name="Young L."/>
            <person name="Ashurst J.L."/>
            <person name="Coulson A."/>
            <person name="Blocker H."/>
            <person name="Durbin R."/>
            <person name="Sulston J.E."/>
            <person name="Hubbard T."/>
            <person name="Jackson M.J."/>
            <person name="Bentley D.R."/>
            <person name="Beck S."/>
            <person name="Rogers J."/>
            <person name="Dunham I."/>
        </authorList>
    </citation>
    <scope>NUCLEOTIDE SEQUENCE [LARGE SCALE GENOMIC DNA]</scope>
</reference>
<accession>H0YCH6</accession>
<reference evidence="1 2" key="3">
    <citation type="journal article" date="2004" name="Nature">
        <title>Finishing the euchromatic sequence of the human genome.</title>
        <authorList>
            <consortium name="International Human Genome Sequencing Consortium"/>
        </authorList>
    </citation>
    <scope>NUCLEOTIDE SEQUENCE [LARGE SCALE GENOMIC DNA]</scope>
</reference>
<gene>
    <name evidence="1" type="primary">SUSD1</name>
</gene>
<reference evidence="1" key="4">
    <citation type="submission" date="2025-08" db="UniProtKB">
        <authorList>
            <consortium name="Ensembl"/>
        </authorList>
    </citation>
    <scope>IDENTIFICATION</scope>
</reference>
<evidence type="ECO:0000313" key="1">
    <source>
        <dbReference type="Ensembl" id="ENSP00000431590.2"/>
    </source>
</evidence>
<dbReference type="EMBL" id="AL158824">
    <property type="status" value="NOT_ANNOTATED_CDS"/>
    <property type="molecule type" value="Genomic_DNA"/>
</dbReference>
<keyword evidence="2" id="KW-1185">Reference proteome</keyword>
<dbReference type="OpenTargets" id="ENSG00000106868"/>
<dbReference type="ExpressionAtlas" id="H0YCH6">
    <property type="expression patterns" value="baseline and differential"/>
</dbReference>
<dbReference type="OrthoDB" id="9943809at2759"/>
<dbReference type="AlphaFoldDB" id="H0YCH6"/>
<reference evidence="1" key="5">
    <citation type="submission" date="2025-09" db="UniProtKB">
        <authorList>
            <consortium name="Ensembl"/>
        </authorList>
    </citation>
    <scope>IDENTIFICATION</scope>
</reference>
<dbReference type="Bgee" id="ENSG00000106868">
    <property type="expression patterns" value="Expressed in monocyte and 137 other cell types or tissues"/>
</dbReference>
<name>H0YCH6_HUMAN</name>
<dbReference type="ChiTaRS" id="SUSD1">
    <property type="organism name" value="human"/>
</dbReference>
<dbReference type="HGNC" id="HGNC:25413">
    <property type="gene designation" value="SUSD1"/>
</dbReference>
<reference evidence="1 2" key="1">
    <citation type="journal article" date="2001" name="Nature">
        <title>Initial sequencing and analysis of the human genome.</title>
        <authorList>
            <consortium name="International Human Genome Sequencing Consortium"/>
            <person name="Lander E.S."/>
            <person name="Linton L.M."/>
            <person name="Birren B."/>
            <person name="Nusbaum C."/>
            <person name="Zody M.C."/>
            <person name="Baldwin J."/>
            <person name="Devon K."/>
            <person name="Dewar K."/>
            <person name="Doyle M."/>
            <person name="FitzHugh W."/>
            <person name="Funke R."/>
            <person name="Gage D."/>
            <person name="Harris K."/>
            <person name="Heaford A."/>
            <person name="Howland J."/>
            <person name="Kann L."/>
            <person name="Lehoczky J."/>
            <person name="LeVine R."/>
            <person name="McEwan P."/>
            <person name="McKernan K."/>
            <person name="Meldrim J."/>
            <person name="Mesirov J.P."/>
            <person name="Miranda C."/>
            <person name="Morris W."/>
            <person name="Naylor J."/>
            <person name="Raymond C."/>
            <person name="Rosetti M."/>
            <person name="Santos R."/>
            <person name="Sheridan A."/>
            <person name="Sougnez C."/>
            <person name="Stange-Thomann N."/>
            <person name="Stojanovic N."/>
            <person name="Subramanian A."/>
            <person name="Wyman D."/>
            <person name="Rogers J."/>
            <person name="Sulston J."/>
            <person name="Ainscough R."/>
            <person name="Beck S."/>
            <person name="Bentley D."/>
            <person name="Burton J."/>
            <person name="Clee C."/>
            <person name="Carter N."/>
            <person name="Coulson A."/>
            <person name="Deadman R."/>
            <person name="Deloukas P."/>
            <person name="Dunham A."/>
            <person name="Dunham I."/>
            <person name="Durbin R."/>
            <person name="French L."/>
            <person name="Grafham D."/>
            <person name="Gregory S."/>
            <person name="Hubbard T."/>
            <person name="Humphray S."/>
            <person name="Hunt A."/>
            <person name="Jones M."/>
            <person name="Lloyd C."/>
            <person name="McMurray A."/>
            <person name="Matthews L."/>
            <person name="Mercer S."/>
            <person name="Milne S."/>
            <person name="Mullikin J.C."/>
            <person name="Mungall A."/>
            <person name="Plumb R."/>
            <person name="Ross M."/>
            <person name="Shownkeen R."/>
            <person name="Sims S."/>
            <person name="Waterston R.H."/>
            <person name="Wilson R.K."/>
            <person name="Hillier L.W."/>
            <person name="McPherson J.D."/>
            <person name="Marra M.A."/>
            <person name="Mardis E.R."/>
            <person name="Fulton L.A."/>
            <person name="Chinwalla A.T."/>
            <person name="Pepin K.H."/>
            <person name="Gish W.R."/>
            <person name="Chissoe S.L."/>
            <person name="Wendl M.C."/>
            <person name="Delehaunty K.D."/>
            <person name="Miner T.L."/>
            <person name="Delehaunty A."/>
            <person name="Kramer J.B."/>
            <person name="Cook L.L."/>
            <person name="Fulton R.S."/>
            <person name="Johnson D.L."/>
            <person name="Minx P.J."/>
            <person name="Clifton S.W."/>
            <person name="Hawkins T."/>
            <person name="Branscomb E."/>
            <person name="Predki P."/>
            <person name="Richardson P."/>
            <person name="Wenning S."/>
            <person name="Slezak T."/>
            <person name="Doggett N."/>
            <person name="Cheng J.F."/>
            <person name="Olsen A."/>
            <person name="Lucas S."/>
            <person name="Elkin C."/>
            <person name="Uberbacher E."/>
            <person name="Frazier M."/>
            <person name="Gibbs R.A."/>
            <person name="Muzny D.M."/>
            <person name="Scherer S.E."/>
            <person name="Bouck J.B."/>
            <person name="Sodergren E.J."/>
            <person name="Worley K.C."/>
            <person name="Rives C.M."/>
            <person name="Gorrell J.H."/>
            <person name="Metzker M.L."/>
            <person name="Naylor S.L."/>
            <person name="Kucherlapati R.S."/>
            <person name="Nelson D.L."/>
            <person name="Weinstock G.M."/>
            <person name="Sakaki Y."/>
            <person name="Fujiyama A."/>
            <person name="Hattori M."/>
            <person name="Yada T."/>
            <person name="Toyoda A."/>
            <person name="Itoh T."/>
            <person name="Kawagoe C."/>
            <person name="Watanabe H."/>
            <person name="Totoki Y."/>
            <person name="Taylor T."/>
            <person name="Weissenbach J."/>
            <person name="Heilig R."/>
            <person name="Saurin W."/>
            <person name="Artiguenave F."/>
            <person name="Brottier P."/>
            <person name="Bruls T."/>
            <person name="Pelletier E."/>
            <person name="Robert C."/>
            <person name="Wincker P."/>
            <person name="Smith D.R."/>
            <person name="Doucette-Stamm L."/>
            <person name="Rubenfield M."/>
            <person name="Weinstock K."/>
            <person name="Lee H.M."/>
            <person name="Dubois J."/>
            <person name="Rosenthal A."/>
            <person name="Platzer M."/>
            <person name="Nyakatura G."/>
            <person name="Taudien S."/>
            <person name="Rump A."/>
            <person name="Yang H."/>
            <person name="Yu J."/>
            <person name="Wang J."/>
            <person name="Huang G."/>
            <person name="Gu J."/>
            <person name="Hood L."/>
            <person name="Rowen L."/>
            <person name="Madan A."/>
            <person name="Qin S."/>
            <person name="Davis R.W."/>
            <person name="Federspiel N.A."/>
            <person name="Abola A.P."/>
            <person name="Proctor M.J."/>
            <person name="Myers R.M."/>
            <person name="Schmutz J."/>
            <person name="Dickson M."/>
            <person name="Grimwood J."/>
            <person name="Cox D.R."/>
            <person name="Olson M.V."/>
            <person name="Kaul R."/>
            <person name="Raymond C."/>
            <person name="Shimizu N."/>
            <person name="Kawasaki K."/>
            <person name="Minoshima S."/>
            <person name="Evans G.A."/>
            <person name="Athanasiou M."/>
            <person name="Schultz R."/>
            <person name="Roe B.A."/>
            <person name="Chen F."/>
            <person name="Pan H."/>
            <person name="Ramser J."/>
            <person name="Lehrach H."/>
            <person name="Reinhardt R."/>
            <person name="McCombie W.R."/>
            <person name="de la Bastide M."/>
            <person name="Dedhia N."/>
            <person name="Blocker H."/>
            <person name="Hornischer K."/>
            <person name="Nordsiek G."/>
            <person name="Agarwala R."/>
            <person name="Aravind L."/>
            <person name="Bailey J.A."/>
            <person name="Bateman A."/>
            <person name="Batzoglou S."/>
            <person name="Birney E."/>
            <person name="Bork P."/>
            <person name="Brown D.G."/>
            <person name="Burge C.B."/>
            <person name="Cerutti L."/>
            <person name="Chen H.C."/>
            <person name="Church D."/>
            <person name="Clamp M."/>
            <person name="Copley R.R."/>
            <person name="Doerks T."/>
            <person name="Eddy S.R."/>
            <person name="Eichler E.E."/>
            <person name="Furey T.S."/>
            <person name="Galagan J."/>
            <person name="Gilbert J.G."/>
            <person name="Harmon C."/>
            <person name="Hayashizaki Y."/>
            <person name="Haussler D."/>
            <person name="Hermjakob H."/>
            <person name="Hokamp K."/>
            <person name="Jang W."/>
            <person name="Johnson L.S."/>
            <person name="Jones T.A."/>
            <person name="Kasif S."/>
            <person name="Kaspryzk A."/>
            <person name="Kennedy S."/>
            <person name="Kent W.J."/>
            <person name="Kitts P."/>
            <person name="Koonin E.V."/>
            <person name="Korf I."/>
            <person name="Kulp D."/>
            <person name="Lancet D."/>
            <person name="Lowe T.M."/>
            <person name="McLysaght A."/>
            <person name="Mikkelsen T."/>
            <person name="Moran J.V."/>
            <person name="Mulder N."/>
            <person name="Pollara V.J."/>
            <person name="Ponting C.P."/>
            <person name="Schuler G."/>
            <person name="Schultz J."/>
            <person name="Slater G."/>
            <person name="Smit A.F."/>
            <person name="Stupka E."/>
            <person name="Szustakowski J."/>
            <person name="Thierry-Mieg D."/>
            <person name="Thierry-Mieg J."/>
            <person name="Wagner L."/>
            <person name="Wallis J."/>
            <person name="Wheeler R."/>
            <person name="Williams A."/>
            <person name="Wolf Y.I."/>
            <person name="Wolfe K.H."/>
            <person name="Yang S.P."/>
            <person name="Yeh R.F."/>
            <person name="Collins F."/>
            <person name="Guyer M.S."/>
            <person name="Peterson J."/>
            <person name="Felsenfeld A."/>
            <person name="Wetterstrand K.A."/>
            <person name="Patrinos A."/>
            <person name="Morgan M.J."/>
            <person name="de Jong P."/>
            <person name="Catanese J.J."/>
            <person name="Osoegawa K."/>
            <person name="Shizuya H."/>
            <person name="Choi S."/>
            <person name="Chen Y.J."/>
        </authorList>
    </citation>
    <scope>NUCLEOTIDE SEQUENCE [LARGE SCALE GENOMIC DNA]</scope>
</reference>
<dbReference type="Ensembl" id="ENST00000475283.2">
    <property type="protein sequence ID" value="ENSP00000431590.2"/>
    <property type="gene ID" value="ENSG00000106868.17"/>
</dbReference>
<dbReference type="UCSC" id="uc064vbt.1">
    <property type="organism name" value="human"/>
</dbReference>
<dbReference type="HOGENOM" id="CLU_3210102_0_0_1"/>
<dbReference type="EMBL" id="AL138756">
    <property type="status" value="NOT_ANNOTATED_CDS"/>
    <property type="molecule type" value="Genomic_DNA"/>
</dbReference>
<dbReference type="Proteomes" id="UP000005640">
    <property type="component" value="Chromosome 9"/>
</dbReference>
<dbReference type="VEuPathDB" id="HostDB:ENSG00000106868"/>
<feature type="non-terminal residue" evidence="1">
    <location>
        <position position="1"/>
    </location>
</feature>
<proteinExistence type="predicted"/>
<sequence length="45" mass="5094">VITALYYESQVNGISIKFILMRSVYIIVTGDQNPIHTTLSKELHS</sequence>
<dbReference type="GeneTree" id="ENSGT00390000013892"/>
<evidence type="ECO:0000313" key="2">
    <source>
        <dbReference type="Proteomes" id="UP000005640"/>
    </source>
</evidence>
<organism evidence="1 2">
    <name type="scientific">Homo sapiens</name>
    <name type="common">Human</name>
    <dbReference type="NCBI Taxonomy" id="9606"/>
    <lineage>
        <taxon>Eukaryota</taxon>
        <taxon>Metazoa</taxon>
        <taxon>Chordata</taxon>
        <taxon>Craniata</taxon>
        <taxon>Vertebrata</taxon>
        <taxon>Euteleostomi</taxon>
        <taxon>Mammalia</taxon>
        <taxon>Eutheria</taxon>
        <taxon>Euarchontoglires</taxon>
        <taxon>Primates</taxon>
        <taxon>Haplorrhini</taxon>
        <taxon>Catarrhini</taxon>
        <taxon>Hominidae</taxon>
        <taxon>Homo</taxon>
    </lineage>
</organism>
<protein>
    <submittedName>
        <fullName evidence="1">Sushi domain containing 1</fullName>
    </submittedName>
</protein>
<dbReference type="Ensembl" id="ENST00000475283.2">
    <property type="protein sequence ID" value="ENSP00000431590.2"/>
    <property type="gene ID" value="ENSG00000106868.18"/>
</dbReference>